<feature type="domain" description="C2H2-type" evidence="10">
    <location>
        <begin position="501"/>
        <end position="528"/>
    </location>
</feature>
<dbReference type="OrthoDB" id="8922241at2759"/>
<evidence type="ECO:0000313" key="12">
    <source>
        <dbReference type="RefSeq" id="XP_013865692.1"/>
    </source>
</evidence>
<gene>
    <name evidence="12" type="primary">si:ch73-109d9.2</name>
</gene>
<dbReference type="PANTHER" id="PTHR24394:SF29">
    <property type="entry name" value="MYONEURIN"/>
    <property type="match status" value="1"/>
</dbReference>
<dbReference type="PANTHER" id="PTHR24394">
    <property type="entry name" value="ZINC FINGER PROTEIN"/>
    <property type="match status" value="1"/>
</dbReference>
<dbReference type="SMART" id="SM00355">
    <property type="entry name" value="ZnF_C2H2"/>
    <property type="match status" value="4"/>
</dbReference>
<evidence type="ECO:0000313" key="11">
    <source>
        <dbReference type="Proteomes" id="UP000192220"/>
    </source>
</evidence>
<feature type="compositionally biased region" description="Basic and acidic residues" evidence="9">
    <location>
        <begin position="230"/>
        <end position="240"/>
    </location>
</feature>
<comment type="subcellular location">
    <subcellularLocation>
        <location evidence="1">Nucleus</location>
    </subcellularLocation>
</comment>
<feature type="domain" description="C2H2-type" evidence="10">
    <location>
        <begin position="529"/>
        <end position="555"/>
    </location>
</feature>
<evidence type="ECO:0000256" key="3">
    <source>
        <dbReference type="ARBA" id="ARBA00022737"/>
    </source>
</evidence>
<dbReference type="GO" id="GO:0005634">
    <property type="term" value="C:nucleus"/>
    <property type="evidence" value="ECO:0007669"/>
    <property type="project" value="UniProtKB-SubCell"/>
</dbReference>
<protein>
    <submittedName>
        <fullName evidence="12">Zinc finger and SCAN domain-containing protein 2</fullName>
    </submittedName>
</protein>
<dbReference type="GO" id="GO:0000981">
    <property type="term" value="F:DNA-binding transcription factor activity, RNA polymerase II-specific"/>
    <property type="evidence" value="ECO:0007669"/>
    <property type="project" value="TreeGrafter"/>
</dbReference>
<dbReference type="InParanoid" id="A0A2I4BD74"/>
<dbReference type="Proteomes" id="UP000192220">
    <property type="component" value="Unplaced"/>
</dbReference>
<feature type="compositionally biased region" description="Polar residues" evidence="9">
    <location>
        <begin position="183"/>
        <end position="192"/>
    </location>
</feature>
<feature type="region of interest" description="Disordered" evidence="9">
    <location>
        <begin position="229"/>
        <end position="250"/>
    </location>
</feature>
<dbReference type="SUPFAM" id="SSF57667">
    <property type="entry name" value="beta-beta-alpha zinc fingers"/>
    <property type="match status" value="3"/>
</dbReference>
<keyword evidence="11" id="KW-1185">Reference proteome</keyword>
<feature type="coiled-coil region" evidence="8">
    <location>
        <begin position="39"/>
        <end position="66"/>
    </location>
</feature>
<accession>A0A2I4BD74</accession>
<keyword evidence="2" id="KW-0479">Metal-binding</keyword>
<dbReference type="GO" id="GO:0008270">
    <property type="term" value="F:zinc ion binding"/>
    <property type="evidence" value="ECO:0007669"/>
    <property type="project" value="UniProtKB-KW"/>
</dbReference>
<proteinExistence type="predicted"/>
<keyword evidence="4 7" id="KW-0863">Zinc-finger</keyword>
<dbReference type="PROSITE" id="PS50157">
    <property type="entry name" value="ZINC_FINGER_C2H2_2"/>
    <property type="match status" value="4"/>
</dbReference>
<reference evidence="12" key="1">
    <citation type="submission" date="2025-08" db="UniProtKB">
        <authorList>
            <consortium name="RefSeq"/>
        </authorList>
    </citation>
    <scope>IDENTIFICATION</scope>
</reference>
<dbReference type="Pfam" id="PF00096">
    <property type="entry name" value="zf-C2H2"/>
    <property type="match status" value="3"/>
</dbReference>
<evidence type="ECO:0000256" key="6">
    <source>
        <dbReference type="ARBA" id="ARBA00023242"/>
    </source>
</evidence>
<dbReference type="FunFam" id="3.30.160.60:FF:001927">
    <property type="entry name" value="Zinc finger protein 1184"/>
    <property type="match status" value="1"/>
</dbReference>
<evidence type="ECO:0000256" key="7">
    <source>
        <dbReference type="PROSITE-ProRule" id="PRU00042"/>
    </source>
</evidence>
<name>A0A2I4BD74_AUSLI</name>
<organism evidence="11 12">
    <name type="scientific">Austrofundulus limnaeus</name>
    <name type="common">Annual killifish</name>
    <dbReference type="NCBI Taxonomy" id="52670"/>
    <lineage>
        <taxon>Eukaryota</taxon>
        <taxon>Metazoa</taxon>
        <taxon>Chordata</taxon>
        <taxon>Craniata</taxon>
        <taxon>Vertebrata</taxon>
        <taxon>Euteleostomi</taxon>
        <taxon>Actinopterygii</taxon>
        <taxon>Neopterygii</taxon>
        <taxon>Teleostei</taxon>
        <taxon>Neoteleostei</taxon>
        <taxon>Acanthomorphata</taxon>
        <taxon>Ovalentaria</taxon>
        <taxon>Atherinomorphae</taxon>
        <taxon>Cyprinodontiformes</taxon>
        <taxon>Rivulidae</taxon>
        <taxon>Austrofundulus</taxon>
    </lineage>
</organism>
<dbReference type="FunFam" id="3.30.160.60:FF:000065">
    <property type="entry name" value="B-cell CLL/lymphoma 6, member B"/>
    <property type="match status" value="1"/>
</dbReference>
<evidence type="ECO:0000259" key="10">
    <source>
        <dbReference type="PROSITE" id="PS50157"/>
    </source>
</evidence>
<dbReference type="Gene3D" id="3.30.160.60">
    <property type="entry name" value="Classic Zinc Finger"/>
    <property type="match status" value="4"/>
</dbReference>
<dbReference type="AlphaFoldDB" id="A0A2I4BD74"/>
<keyword evidence="8" id="KW-0175">Coiled coil</keyword>
<dbReference type="RefSeq" id="XP_013865692.1">
    <property type="nucleotide sequence ID" value="XM_014010238.1"/>
</dbReference>
<keyword evidence="3" id="KW-0677">Repeat</keyword>
<evidence type="ECO:0000256" key="8">
    <source>
        <dbReference type="SAM" id="Coils"/>
    </source>
</evidence>
<evidence type="ECO:0000256" key="4">
    <source>
        <dbReference type="ARBA" id="ARBA00022771"/>
    </source>
</evidence>
<feature type="region of interest" description="Disordered" evidence="9">
    <location>
        <begin position="263"/>
        <end position="300"/>
    </location>
</feature>
<sequence length="555" mass="61496">MAEILLTFQSQLSGVMETVFKAAIYEITRLVEDSFVEEVIRCREQVESLERRLKAAESRRKETQEVGKERCADCGRVCSSGEGKATVTEKSLKQENVLPEEAQSSQDAAGETESEETEEANPNAYSSTNAKQASGGHEDKTVKLLKEEPLQRAAEVSESQSWNIDTDETDASCLPGPSKHFSEQNTKAQVNWESGFDQRPDLSQDAHTSGSCEPPVQNRFGINDLGGFNKTEHGDSHDTDMGNFVGLQSTKSRTAPGLSYVDQYNEDAEGPEGAEHHGYPANSPENRRVESSAARSPLKTNCDVSGQLSCLFIDEEGYLQDLNVRYADPESGGSGSRRSFYGQDIRFNPSVDGTENMYESSEAYSNSLHLGNRLQHQTAESGGGSHILQQCFTSLTDSGALKTYKQIHKSTGQGPPYSSNQCGKTFPQACNPKVHPRPPSGQELHLCSHCGKGFPSFANLKSHKCGQTSDKPYCCPVCGNKFSRLWNLKLHQRIHTQEKPHRCGMCEKSFTRADILKVHQRTHTGERPYCCSICDLSFKRLDHLKSHQRKHITDL</sequence>
<evidence type="ECO:0000256" key="2">
    <source>
        <dbReference type="ARBA" id="ARBA00022723"/>
    </source>
</evidence>
<dbReference type="KEGG" id="alim:106518819"/>
<feature type="domain" description="C2H2-type" evidence="10">
    <location>
        <begin position="473"/>
        <end position="500"/>
    </location>
</feature>
<dbReference type="InterPro" id="IPR013087">
    <property type="entry name" value="Znf_C2H2_type"/>
</dbReference>
<dbReference type="PROSITE" id="PS00028">
    <property type="entry name" value="ZINC_FINGER_C2H2_1"/>
    <property type="match status" value="3"/>
</dbReference>
<dbReference type="FunFam" id="3.30.160.60:FF:001290">
    <property type="entry name" value="Zinc finger 45-like"/>
    <property type="match status" value="1"/>
</dbReference>
<dbReference type="InterPro" id="IPR036236">
    <property type="entry name" value="Znf_C2H2_sf"/>
</dbReference>
<feature type="region of interest" description="Disordered" evidence="9">
    <location>
        <begin position="152"/>
        <end position="216"/>
    </location>
</feature>
<feature type="region of interest" description="Disordered" evidence="9">
    <location>
        <begin position="85"/>
        <end position="138"/>
    </location>
</feature>
<keyword evidence="6" id="KW-0539">Nucleus</keyword>
<keyword evidence="5" id="KW-0862">Zinc</keyword>
<feature type="compositionally biased region" description="Acidic residues" evidence="9">
    <location>
        <begin position="110"/>
        <end position="119"/>
    </location>
</feature>
<evidence type="ECO:0000256" key="5">
    <source>
        <dbReference type="ARBA" id="ARBA00022833"/>
    </source>
</evidence>
<feature type="domain" description="C2H2-type" evidence="10">
    <location>
        <begin position="445"/>
        <end position="472"/>
    </location>
</feature>
<evidence type="ECO:0000256" key="1">
    <source>
        <dbReference type="ARBA" id="ARBA00004123"/>
    </source>
</evidence>
<feature type="compositionally biased region" description="Polar residues" evidence="9">
    <location>
        <begin position="123"/>
        <end position="132"/>
    </location>
</feature>
<evidence type="ECO:0000256" key="9">
    <source>
        <dbReference type="SAM" id="MobiDB-lite"/>
    </source>
</evidence>
<dbReference type="FunCoup" id="A0A2I4BD74">
    <property type="interactions" value="32"/>
</dbReference>